<protein>
    <submittedName>
        <fullName evidence="1">Uncharacterized protein</fullName>
    </submittedName>
</protein>
<sequence>MMDTETLEVVYDALQLSLPKIIDMLKAAPATRDDAYKEGVLDGADLIGDTILKSIGQIMDSEADHD</sequence>
<evidence type="ECO:0000313" key="2">
    <source>
        <dbReference type="Proteomes" id="UP000254797"/>
    </source>
</evidence>
<organism evidence="1 2">
    <name type="scientific">Streptococcus dysgalactiae subsp. dysgalactiae</name>
    <dbReference type="NCBI Taxonomy" id="99822"/>
    <lineage>
        <taxon>Bacteria</taxon>
        <taxon>Bacillati</taxon>
        <taxon>Bacillota</taxon>
        <taxon>Bacilli</taxon>
        <taxon>Lactobacillales</taxon>
        <taxon>Streptococcaceae</taxon>
        <taxon>Streptococcus</taxon>
    </lineage>
</organism>
<name>A0A380JSB6_STRDY</name>
<dbReference type="RefSeq" id="WP_017771077.1">
    <property type="nucleotide sequence ID" value="NZ_UHFG01000004.1"/>
</dbReference>
<dbReference type="EMBL" id="UHFG01000004">
    <property type="protein sequence ID" value="SUN47693.1"/>
    <property type="molecule type" value="Genomic_DNA"/>
</dbReference>
<dbReference type="Proteomes" id="UP000254797">
    <property type="component" value="Unassembled WGS sequence"/>
</dbReference>
<evidence type="ECO:0000313" key="1">
    <source>
        <dbReference type="EMBL" id="SUN47693.1"/>
    </source>
</evidence>
<reference evidence="1 2" key="1">
    <citation type="submission" date="2018-06" db="EMBL/GenBank/DDBJ databases">
        <authorList>
            <consortium name="Pathogen Informatics"/>
            <person name="Doyle S."/>
        </authorList>
    </citation>
    <scope>NUCLEOTIDE SEQUENCE [LARGE SCALE GENOMIC DNA]</scope>
    <source>
        <strain evidence="1 2">NCTC4670</strain>
    </source>
</reference>
<gene>
    <name evidence="1" type="ORF">NCTC4670_00360</name>
</gene>
<accession>A0A380JSB6</accession>
<proteinExistence type="predicted"/>
<dbReference type="AlphaFoldDB" id="A0A380JSB6"/>